<proteinExistence type="predicted"/>
<protein>
    <submittedName>
        <fullName evidence="1">Uncharacterized protein</fullName>
    </submittedName>
</protein>
<dbReference type="Proteomes" id="UP000734271">
    <property type="component" value="Unassembled WGS sequence"/>
</dbReference>
<accession>A0ABS7SYT2</accession>
<name>A0ABS7SYT2_9FIRM</name>
<sequence>MNKNLLNHSFYIKLPRYKSFTSKHFIFKIDEKGYHTYVDKAPKGYRISILKPDYEKWCTILPPCDGAVKIVKHKDETIIKLLDKVLKYKERYKNECLEDYCNY</sequence>
<dbReference type="EMBL" id="JAIPME010000002">
    <property type="protein sequence ID" value="MBZ2386703.1"/>
    <property type="molecule type" value="Genomic_DNA"/>
</dbReference>
<reference evidence="1 2" key="1">
    <citation type="submission" date="2021-08" db="EMBL/GenBank/DDBJ databases">
        <title>FDA dAtabase for Regulatory Grade micrObial Sequences (FDA-ARGOS): Supporting development and validation of Infectious Disease Dx tests.</title>
        <authorList>
            <person name="Sproer C."/>
            <person name="Gronow S."/>
            <person name="Severitt S."/>
            <person name="Schroder I."/>
            <person name="Tallon L."/>
            <person name="Sadzewicz L."/>
            <person name="Zhao X."/>
            <person name="Boylan J."/>
            <person name="Ott S."/>
            <person name="Bowen H."/>
            <person name="Vavikolanu K."/>
            <person name="Hazen T."/>
            <person name="Aluvathingal J."/>
            <person name="Nadendla S."/>
            <person name="Lowell S."/>
            <person name="Myers T."/>
            <person name="Yan Y."/>
            <person name="Sichtig H."/>
        </authorList>
    </citation>
    <scope>NUCLEOTIDE SEQUENCE [LARGE SCALE GENOMIC DNA]</scope>
    <source>
        <strain evidence="1 2">FDAARGOS_1460</strain>
    </source>
</reference>
<gene>
    <name evidence="1" type="ORF">K8P03_05240</name>
</gene>
<evidence type="ECO:0000313" key="2">
    <source>
        <dbReference type="Proteomes" id="UP000734271"/>
    </source>
</evidence>
<evidence type="ECO:0000313" key="1">
    <source>
        <dbReference type="EMBL" id="MBZ2386703.1"/>
    </source>
</evidence>
<organism evidence="1 2">
    <name type="scientific">Anaerococcus murdochii</name>
    <dbReference type="NCBI Taxonomy" id="411577"/>
    <lineage>
        <taxon>Bacteria</taxon>
        <taxon>Bacillati</taxon>
        <taxon>Bacillota</taxon>
        <taxon>Tissierellia</taxon>
        <taxon>Tissierellales</taxon>
        <taxon>Peptoniphilaceae</taxon>
        <taxon>Anaerococcus</taxon>
    </lineage>
</organism>
<keyword evidence="2" id="KW-1185">Reference proteome</keyword>
<dbReference type="RefSeq" id="WP_223419043.1">
    <property type="nucleotide sequence ID" value="NZ_JAIPME010000002.1"/>
</dbReference>
<comment type="caution">
    <text evidence="1">The sequence shown here is derived from an EMBL/GenBank/DDBJ whole genome shotgun (WGS) entry which is preliminary data.</text>
</comment>